<dbReference type="PANTHER" id="PTHR30037">
    <property type="entry name" value="DNA-3-METHYLADENINE GLYCOSYLASE 1"/>
    <property type="match status" value="1"/>
</dbReference>
<dbReference type="InterPro" id="IPR011257">
    <property type="entry name" value="DNA_glycosylase"/>
</dbReference>
<feature type="binding site" evidence="1">
    <location>
        <position position="5"/>
    </location>
    <ligand>
        <name>Zn(2+)</name>
        <dbReference type="ChEBI" id="CHEBI:29105"/>
    </ligand>
</feature>
<dbReference type="GO" id="GO:0046872">
    <property type="term" value="F:metal ion binding"/>
    <property type="evidence" value="ECO:0007669"/>
    <property type="project" value="UniProtKB-KW"/>
</dbReference>
<keyword evidence="3" id="KW-1185">Reference proteome</keyword>
<dbReference type="Proteomes" id="UP000267400">
    <property type="component" value="Unassembled WGS sequence"/>
</dbReference>
<dbReference type="RefSeq" id="WP_126484988.1">
    <property type="nucleotide sequence ID" value="NZ_RXNS01000012.1"/>
</dbReference>
<comment type="caution">
    <text evidence="2">The sequence shown here is derived from an EMBL/GenBank/DDBJ whole genome shotgun (WGS) entry which is preliminary data.</text>
</comment>
<dbReference type="InterPro" id="IPR005019">
    <property type="entry name" value="Adenine_glyco"/>
</dbReference>
<protein>
    <submittedName>
        <fullName evidence="2">DNA-3-methyladenine glycosylase I</fullName>
    </submittedName>
</protein>
<proteinExistence type="predicted"/>
<dbReference type="PANTHER" id="PTHR30037:SF4">
    <property type="entry name" value="DNA-3-METHYLADENINE GLYCOSYLASE I"/>
    <property type="match status" value="1"/>
</dbReference>
<dbReference type="Pfam" id="PF03352">
    <property type="entry name" value="Adenine_glyco"/>
    <property type="match status" value="1"/>
</dbReference>
<reference evidence="2 3" key="1">
    <citation type="submission" date="2018-12" db="EMBL/GenBank/DDBJ databases">
        <authorList>
            <person name="Yu L."/>
        </authorList>
    </citation>
    <scope>NUCLEOTIDE SEQUENCE [LARGE SCALE GENOMIC DNA]</scope>
    <source>
        <strain evidence="2 3">11S</strain>
    </source>
</reference>
<name>A0A431V1K5_9GAMM</name>
<dbReference type="GO" id="GO:0006284">
    <property type="term" value="P:base-excision repair"/>
    <property type="evidence" value="ECO:0007669"/>
    <property type="project" value="InterPro"/>
</dbReference>
<dbReference type="GO" id="GO:0008725">
    <property type="term" value="F:DNA-3-methyladenine glycosylase activity"/>
    <property type="evidence" value="ECO:0007669"/>
    <property type="project" value="InterPro"/>
</dbReference>
<keyword evidence="1" id="KW-0862">Zinc</keyword>
<organism evidence="2 3">
    <name type="scientific">Halomonas nitroreducens</name>
    <dbReference type="NCBI Taxonomy" id="447425"/>
    <lineage>
        <taxon>Bacteria</taxon>
        <taxon>Pseudomonadati</taxon>
        <taxon>Pseudomonadota</taxon>
        <taxon>Gammaproteobacteria</taxon>
        <taxon>Oceanospirillales</taxon>
        <taxon>Halomonadaceae</taxon>
        <taxon>Halomonas</taxon>
    </lineage>
</organism>
<accession>A0A431V1K5</accession>
<evidence type="ECO:0000256" key="1">
    <source>
        <dbReference type="PIRSR" id="PIRSR605019-1"/>
    </source>
</evidence>
<evidence type="ECO:0000313" key="2">
    <source>
        <dbReference type="EMBL" id="RTR02034.1"/>
    </source>
</evidence>
<keyword evidence="1" id="KW-0479">Metal-binding</keyword>
<dbReference type="EMBL" id="RXNS01000012">
    <property type="protein sequence ID" value="RTR02034.1"/>
    <property type="molecule type" value="Genomic_DNA"/>
</dbReference>
<dbReference type="AlphaFoldDB" id="A0A431V1K5"/>
<dbReference type="OrthoDB" id="9807664at2"/>
<dbReference type="Gene3D" id="1.10.340.30">
    <property type="entry name" value="Hypothetical protein, domain 2"/>
    <property type="match status" value="1"/>
</dbReference>
<evidence type="ECO:0000313" key="3">
    <source>
        <dbReference type="Proteomes" id="UP000267400"/>
    </source>
</evidence>
<gene>
    <name evidence="2" type="ORF">EKG36_13595</name>
</gene>
<dbReference type="InterPro" id="IPR052891">
    <property type="entry name" value="DNA-3mA_glycosylase"/>
</dbReference>
<sequence length="188" mass="21113">MSHYCDLAPDHPFHGPYHDQEYGFPVADDDTLFERLILEINQAGLSWLTVLKKREAFHAAFAGFAVARVAAFDDDDRARLLGDAGIIRNRLKVDAAIHNARVVRALQAEYGSFRAWLDRHHPRAHADWVKLFRRTFRFTGPEIVGEFLMSTGYLPGAHRNDCPVQARILAAGPAWASPEGNPAERPLS</sequence>
<feature type="binding site" evidence="1">
    <location>
        <position position="18"/>
    </location>
    <ligand>
        <name>Zn(2+)</name>
        <dbReference type="ChEBI" id="CHEBI:29105"/>
    </ligand>
</feature>
<dbReference type="SUPFAM" id="SSF48150">
    <property type="entry name" value="DNA-glycosylase"/>
    <property type="match status" value="1"/>
</dbReference>